<dbReference type="AlphaFoldDB" id="A0AAF0ZSL6"/>
<name>A0AAF0ZSL6_SOLVR</name>
<dbReference type="Proteomes" id="UP001234989">
    <property type="component" value="Chromosome 10"/>
</dbReference>
<gene>
    <name evidence="1" type="ORF">MTR67_043366</name>
</gene>
<dbReference type="EMBL" id="CP133621">
    <property type="protein sequence ID" value="WMV49981.1"/>
    <property type="molecule type" value="Genomic_DNA"/>
</dbReference>
<sequence>MIDCPLLASKGKDCREVQPSGLGLGAPKQDIFNTIRTQRDHEGSPDVVTGMLKVFHFDVYALLDLDAVICYSFYGHEI</sequence>
<evidence type="ECO:0000313" key="1">
    <source>
        <dbReference type="EMBL" id="WMV49981.1"/>
    </source>
</evidence>
<accession>A0AAF0ZSL6</accession>
<evidence type="ECO:0000313" key="2">
    <source>
        <dbReference type="Proteomes" id="UP001234989"/>
    </source>
</evidence>
<organism evidence="1 2">
    <name type="scientific">Solanum verrucosum</name>
    <dbReference type="NCBI Taxonomy" id="315347"/>
    <lineage>
        <taxon>Eukaryota</taxon>
        <taxon>Viridiplantae</taxon>
        <taxon>Streptophyta</taxon>
        <taxon>Embryophyta</taxon>
        <taxon>Tracheophyta</taxon>
        <taxon>Spermatophyta</taxon>
        <taxon>Magnoliopsida</taxon>
        <taxon>eudicotyledons</taxon>
        <taxon>Gunneridae</taxon>
        <taxon>Pentapetalae</taxon>
        <taxon>asterids</taxon>
        <taxon>lamiids</taxon>
        <taxon>Solanales</taxon>
        <taxon>Solanaceae</taxon>
        <taxon>Solanoideae</taxon>
        <taxon>Solaneae</taxon>
        <taxon>Solanum</taxon>
    </lineage>
</organism>
<keyword evidence="2" id="KW-1185">Reference proteome</keyword>
<reference evidence="1" key="1">
    <citation type="submission" date="2023-08" db="EMBL/GenBank/DDBJ databases">
        <title>A de novo genome assembly of Solanum verrucosum Schlechtendal, a Mexican diploid species geographically isolated from the other diploid A-genome species in potato relatives.</title>
        <authorList>
            <person name="Hosaka K."/>
        </authorList>
    </citation>
    <scope>NUCLEOTIDE SEQUENCE</scope>
    <source>
        <tissue evidence="1">Young leaves</tissue>
    </source>
</reference>
<proteinExistence type="predicted"/>
<protein>
    <submittedName>
        <fullName evidence="1">Uncharacterized protein</fullName>
    </submittedName>
</protein>